<reference evidence="2" key="1">
    <citation type="submission" date="2021-01" db="EMBL/GenBank/DDBJ databases">
        <authorList>
            <person name="Corre E."/>
            <person name="Pelletier E."/>
            <person name="Niang G."/>
            <person name="Scheremetjew M."/>
            <person name="Finn R."/>
            <person name="Kale V."/>
            <person name="Holt S."/>
            <person name="Cochrane G."/>
            <person name="Meng A."/>
            <person name="Brown T."/>
            <person name="Cohen L."/>
        </authorList>
    </citation>
    <scope>NUCLEOTIDE SEQUENCE</scope>
    <source>
        <strain evidence="2">B650</strain>
    </source>
</reference>
<evidence type="ECO:0000313" key="2">
    <source>
        <dbReference type="EMBL" id="CAD9615242.1"/>
    </source>
</evidence>
<feature type="region of interest" description="Disordered" evidence="1">
    <location>
        <begin position="133"/>
        <end position="170"/>
    </location>
</feature>
<feature type="compositionally biased region" description="Low complexity" evidence="1">
    <location>
        <begin position="151"/>
        <end position="165"/>
    </location>
</feature>
<protein>
    <submittedName>
        <fullName evidence="2">Uncharacterized protein</fullName>
    </submittedName>
</protein>
<evidence type="ECO:0000256" key="1">
    <source>
        <dbReference type="SAM" id="MobiDB-lite"/>
    </source>
</evidence>
<name>A0A7S2LSR3_9STRA</name>
<accession>A0A7S2LSR3</accession>
<dbReference type="AlphaFoldDB" id="A0A7S2LSR3"/>
<organism evidence="2">
    <name type="scientific">Leptocylindrus danicus</name>
    <dbReference type="NCBI Taxonomy" id="163516"/>
    <lineage>
        <taxon>Eukaryota</taxon>
        <taxon>Sar</taxon>
        <taxon>Stramenopiles</taxon>
        <taxon>Ochrophyta</taxon>
        <taxon>Bacillariophyta</taxon>
        <taxon>Coscinodiscophyceae</taxon>
        <taxon>Chaetocerotophycidae</taxon>
        <taxon>Leptocylindrales</taxon>
        <taxon>Leptocylindraceae</taxon>
        <taxon>Leptocylindrus</taxon>
    </lineage>
</organism>
<gene>
    <name evidence="2" type="ORF">LDAN0321_LOCUS21372</name>
</gene>
<sequence length="187" mass="21157">MRFFGQLRNLTVTSRKQRKHVAKKQRTIDGIDDQEGRSVRSLSGIEDELALLDEDGETNISPTEGFITAITTNPCHFFHVYTGRLSTLYEEDAREECKDDDDDDISSGCVGTLPNLDQEFIRERWIYMSNMSSASDDSFDKTPLRRKMPLSPSSSSSSSCFSNRSPTGLRRRHLSSNSVFSIEMAEI</sequence>
<dbReference type="EMBL" id="HBGY01033994">
    <property type="protein sequence ID" value="CAD9615242.1"/>
    <property type="molecule type" value="Transcribed_RNA"/>
</dbReference>
<proteinExistence type="predicted"/>